<dbReference type="InterPro" id="IPR020084">
    <property type="entry name" value="NUDIX_hydrolase_CS"/>
</dbReference>
<evidence type="ECO:0000256" key="1">
    <source>
        <dbReference type="ARBA" id="ARBA00001946"/>
    </source>
</evidence>
<evidence type="ECO:0000313" key="4">
    <source>
        <dbReference type="EMBL" id="PWV65859.1"/>
    </source>
</evidence>
<evidence type="ECO:0000313" key="5">
    <source>
        <dbReference type="Proteomes" id="UP000246569"/>
    </source>
</evidence>
<dbReference type="GO" id="GO:0006754">
    <property type="term" value="P:ATP biosynthetic process"/>
    <property type="evidence" value="ECO:0007669"/>
    <property type="project" value="TreeGrafter"/>
</dbReference>
<comment type="cofactor">
    <cofactor evidence="1">
        <name>Mg(2+)</name>
        <dbReference type="ChEBI" id="CHEBI:18420"/>
    </cofactor>
</comment>
<proteinExistence type="predicted"/>
<dbReference type="PROSITE" id="PS00893">
    <property type="entry name" value="NUDIX_BOX"/>
    <property type="match status" value="1"/>
</dbReference>
<dbReference type="GO" id="GO:0006167">
    <property type="term" value="P:AMP biosynthetic process"/>
    <property type="evidence" value="ECO:0007669"/>
    <property type="project" value="TreeGrafter"/>
</dbReference>
<dbReference type="Gene3D" id="3.90.79.10">
    <property type="entry name" value="Nucleoside Triphosphate Pyrophosphohydrolase"/>
    <property type="match status" value="1"/>
</dbReference>
<dbReference type="PANTHER" id="PTHR21340">
    <property type="entry name" value="DIADENOSINE 5,5-P1,P4-TETRAPHOSPHATE PYROPHOSPHOHYDROLASE MUTT"/>
    <property type="match status" value="1"/>
</dbReference>
<name>A0A317N540_9GAMM</name>
<dbReference type="GO" id="GO:0004081">
    <property type="term" value="F:bis(5'-nucleosyl)-tetraphosphatase (asymmetrical) activity"/>
    <property type="evidence" value="ECO:0007669"/>
    <property type="project" value="TreeGrafter"/>
</dbReference>
<dbReference type="SUPFAM" id="SSF55811">
    <property type="entry name" value="Nudix"/>
    <property type="match status" value="1"/>
</dbReference>
<evidence type="ECO:0000256" key="2">
    <source>
        <dbReference type="ARBA" id="ARBA00022801"/>
    </source>
</evidence>
<dbReference type="CDD" id="cd24156">
    <property type="entry name" value="NUDIX_ADPRase_NudE"/>
    <property type="match status" value="1"/>
</dbReference>
<dbReference type="RefSeq" id="WP_110016847.1">
    <property type="nucleotide sequence ID" value="NZ_QGTJ01000001.1"/>
</dbReference>
<dbReference type="OrthoDB" id="9806150at2"/>
<dbReference type="PANTHER" id="PTHR21340:SF0">
    <property type="entry name" value="BIS(5'-NUCLEOSYL)-TETRAPHOSPHATASE [ASYMMETRICAL]"/>
    <property type="match status" value="1"/>
</dbReference>
<organism evidence="4 5">
    <name type="scientific">Plasticicumulans acidivorans</name>
    <dbReference type="NCBI Taxonomy" id="886464"/>
    <lineage>
        <taxon>Bacteria</taxon>
        <taxon>Pseudomonadati</taxon>
        <taxon>Pseudomonadota</taxon>
        <taxon>Gammaproteobacteria</taxon>
        <taxon>Candidatus Competibacteraceae</taxon>
        <taxon>Plasticicumulans</taxon>
    </lineage>
</organism>
<dbReference type="NCBIfam" id="NF008736">
    <property type="entry name" value="PRK11762.1"/>
    <property type="match status" value="1"/>
</dbReference>
<keyword evidence="2" id="KW-0378">Hydrolase</keyword>
<protein>
    <submittedName>
        <fullName evidence="4">ADP-ribose diphosphatase</fullName>
    </submittedName>
</protein>
<dbReference type="Pfam" id="PF00293">
    <property type="entry name" value="NUDIX"/>
    <property type="match status" value="1"/>
</dbReference>
<feature type="domain" description="Nudix hydrolase" evidence="3">
    <location>
        <begin position="39"/>
        <end position="176"/>
    </location>
</feature>
<comment type="caution">
    <text evidence="4">The sequence shown here is derived from an EMBL/GenBank/DDBJ whole genome shotgun (WGS) entry which is preliminary data.</text>
</comment>
<dbReference type="Proteomes" id="UP000246569">
    <property type="component" value="Unassembled WGS sequence"/>
</dbReference>
<keyword evidence="5" id="KW-1185">Reference proteome</keyword>
<dbReference type="InterPro" id="IPR015797">
    <property type="entry name" value="NUDIX_hydrolase-like_dom_sf"/>
</dbReference>
<sequence>MRKLPEILSSTVVASSRLFRVERVGLRFSNGHEVEYERVPGGGRGAVLIVPMLDADTLLLVREYAAGTHSYELGFPKGVIEAGEDALAAANREIMEEVGHGAEKLTLLRTTTIAPGYFAYQTHLVLAESLYPERRPGDEPEELEVVPWKLSQLDALLACGDFTEARSIAALFLAREYLSAQQT</sequence>
<dbReference type="AlphaFoldDB" id="A0A317N540"/>
<evidence type="ECO:0000259" key="3">
    <source>
        <dbReference type="PROSITE" id="PS51462"/>
    </source>
</evidence>
<dbReference type="InterPro" id="IPR000086">
    <property type="entry name" value="NUDIX_hydrolase_dom"/>
</dbReference>
<dbReference type="FunFam" id="3.90.79.10:FF:000006">
    <property type="entry name" value="ADP compounds hydrolase NudE"/>
    <property type="match status" value="1"/>
</dbReference>
<gene>
    <name evidence="4" type="ORF">C7443_101344</name>
</gene>
<dbReference type="EMBL" id="QGTJ01000001">
    <property type="protein sequence ID" value="PWV65859.1"/>
    <property type="molecule type" value="Genomic_DNA"/>
</dbReference>
<dbReference type="InterPro" id="IPR051325">
    <property type="entry name" value="Nudix_hydrolase_domain"/>
</dbReference>
<dbReference type="PROSITE" id="PS51462">
    <property type="entry name" value="NUDIX"/>
    <property type="match status" value="1"/>
</dbReference>
<accession>A0A317N540</accession>
<reference evidence="4 5" key="1">
    <citation type="submission" date="2018-05" db="EMBL/GenBank/DDBJ databases">
        <title>Genomic Encyclopedia of Type Strains, Phase IV (KMG-IV): sequencing the most valuable type-strain genomes for metagenomic binning, comparative biology and taxonomic classification.</title>
        <authorList>
            <person name="Goeker M."/>
        </authorList>
    </citation>
    <scope>NUCLEOTIDE SEQUENCE [LARGE SCALE GENOMIC DNA]</scope>
    <source>
        <strain evidence="4 5">DSM 23606</strain>
    </source>
</reference>